<dbReference type="InterPro" id="IPR011047">
    <property type="entry name" value="Quinoprotein_ADH-like_sf"/>
</dbReference>
<dbReference type="PANTHER" id="PTHR32303">
    <property type="entry name" value="QUINOPROTEIN ALCOHOL DEHYDROGENASE (CYTOCHROME C)"/>
    <property type="match status" value="1"/>
</dbReference>
<dbReference type="Gene3D" id="2.140.10.10">
    <property type="entry name" value="Quinoprotein alcohol dehydrogenase-like superfamily"/>
    <property type="match status" value="2"/>
</dbReference>
<evidence type="ECO:0000259" key="4">
    <source>
        <dbReference type="Pfam" id="PF01011"/>
    </source>
</evidence>
<evidence type="ECO:0000256" key="2">
    <source>
        <dbReference type="ARBA" id="ARBA00008156"/>
    </source>
</evidence>
<accession>A0A2K3CP47</accession>
<keyword evidence="6" id="KW-1185">Reference proteome</keyword>
<dbReference type="InParanoid" id="A0A2K3CP47"/>
<reference evidence="5 6" key="1">
    <citation type="journal article" date="2007" name="Science">
        <title>The Chlamydomonas genome reveals the evolution of key animal and plant functions.</title>
        <authorList>
            <person name="Merchant S.S."/>
            <person name="Prochnik S.E."/>
            <person name="Vallon O."/>
            <person name="Harris E.H."/>
            <person name="Karpowicz S.J."/>
            <person name="Witman G.B."/>
            <person name="Terry A."/>
            <person name="Salamov A."/>
            <person name="Fritz-Laylin L.K."/>
            <person name="Marechal-Drouard L."/>
            <person name="Marshall W.F."/>
            <person name="Qu L.H."/>
            <person name="Nelson D.R."/>
            <person name="Sanderfoot A.A."/>
            <person name="Spalding M.H."/>
            <person name="Kapitonov V.V."/>
            <person name="Ren Q."/>
            <person name="Ferris P."/>
            <person name="Lindquist E."/>
            <person name="Shapiro H."/>
            <person name="Lucas S.M."/>
            <person name="Grimwood J."/>
            <person name="Schmutz J."/>
            <person name="Cardol P."/>
            <person name="Cerutti H."/>
            <person name="Chanfreau G."/>
            <person name="Chen C.L."/>
            <person name="Cognat V."/>
            <person name="Croft M.T."/>
            <person name="Dent R."/>
            <person name="Dutcher S."/>
            <person name="Fernandez E."/>
            <person name="Fukuzawa H."/>
            <person name="Gonzalez-Ballester D."/>
            <person name="Gonzalez-Halphen D."/>
            <person name="Hallmann A."/>
            <person name="Hanikenne M."/>
            <person name="Hippler M."/>
            <person name="Inwood W."/>
            <person name="Jabbari K."/>
            <person name="Kalanon M."/>
            <person name="Kuras R."/>
            <person name="Lefebvre P.A."/>
            <person name="Lemaire S.D."/>
            <person name="Lobanov A.V."/>
            <person name="Lohr M."/>
            <person name="Manuell A."/>
            <person name="Meier I."/>
            <person name="Mets L."/>
            <person name="Mittag M."/>
            <person name="Mittelmeier T."/>
            <person name="Moroney J.V."/>
            <person name="Moseley J."/>
            <person name="Napoli C."/>
            <person name="Nedelcu A.M."/>
            <person name="Niyogi K."/>
            <person name="Novoselov S.V."/>
            <person name="Paulsen I.T."/>
            <person name="Pazour G."/>
            <person name="Purton S."/>
            <person name="Ral J.P."/>
            <person name="Riano-Pachon D.M."/>
            <person name="Riekhof W."/>
            <person name="Rymarquis L."/>
            <person name="Schroda M."/>
            <person name="Stern D."/>
            <person name="Umen J."/>
            <person name="Willows R."/>
            <person name="Wilson N."/>
            <person name="Zimmer S.L."/>
            <person name="Allmer J."/>
            <person name="Balk J."/>
            <person name="Bisova K."/>
            <person name="Chen C.J."/>
            <person name="Elias M."/>
            <person name="Gendler K."/>
            <person name="Hauser C."/>
            <person name="Lamb M.R."/>
            <person name="Ledford H."/>
            <person name="Long J.C."/>
            <person name="Minagawa J."/>
            <person name="Page M.D."/>
            <person name="Pan J."/>
            <person name="Pootakham W."/>
            <person name="Roje S."/>
            <person name="Rose A."/>
            <person name="Stahlberg E."/>
            <person name="Terauchi A.M."/>
            <person name="Yang P."/>
            <person name="Ball S."/>
            <person name="Bowler C."/>
            <person name="Dieckmann C.L."/>
            <person name="Gladyshev V.N."/>
            <person name="Green P."/>
            <person name="Jorgensen R."/>
            <person name="Mayfield S."/>
            <person name="Mueller-Roeber B."/>
            <person name="Rajamani S."/>
            <person name="Sayre R.T."/>
            <person name="Brokstein P."/>
            <person name="Dubchak I."/>
            <person name="Goodstein D."/>
            <person name="Hornick L."/>
            <person name="Huang Y.W."/>
            <person name="Jhaveri J."/>
            <person name="Luo Y."/>
            <person name="Martinez D."/>
            <person name="Ngau W.C."/>
            <person name="Otillar B."/>
            <person name="Poliakov A."/>
            <person name="Porter A."/>
            <person name="Szajkowski L."/>
            <person name="Werner G."/>
            <person name="Zhou K."/>
            <person name="Grigoriev I.V."/>
            <person name="Rokhsar D.S."/>
            <person name="Grossman A.R."/>
        </authorList>
    </citation>
    <scope>NUCLEOTIDE SEQUENCE [LARGE SCALE GENOMIC DNA]</scope>
    <source>
        <strain evidence="6">CC-503</strain>
    </source>
</reference>
<dbReference type="EMBL" id="CM008978">
    <property type="protein sequence ID" value="PNW70061.1"/>
    <property type="molecule type" value="Genomic_DNA"/>
</dbReference>
<dbReference type="GO" id="GO:0016491">
    <property type="term" value="F:oxidoreductase activity"/>
    <property type="evidence" value="ECO:0007669"/>
    <property type="project" value="UniProtKB-KW"/>
</dbReference>
<dbReference type="InterPro" id="IPR018391">
    <property type="entry name" value="PQQ_b-propeller_rpt"/>
</dbReference>
<comment type="similarity">
    <text evidence="2">Belongs to the bacterial PQQ dehydrogenase family.</text>
</comment>
<dbReference type="Proteomes" id="UP000006906">
    <property type="component" value="Chromosome 17"/>
</dbReference>
<dbReference type="RefSeq" id="XP_042914424.1">
    <property type="nucleotide sequence ID" value="XM_043071965.1"/>
</dbReference>
<comment type="cofactor">
    <cofactor evidence="1">
        <name>pyrroloquinoline quinone</name>
        <dbReference type="ChEBI" id="CHEBI:58442"/>
    </cofactor>
</comment>
<organism evidence="5 6">
    <name type="scientific">Chlamydomonas reinhardtii</name>
    <name type="common">Chlamydomonas smithii</name>
    <dbReference type="NCBI Taxonomy" id="3055"/>
    <lineage>
        <taxon>Eukaryota</taxon>
        <taxon>Viridiplantae</taxon>
        <taxon>Chlorophyta</taxon>
        <taxon>core chlorophytes</taxon>
        <taxon>Chlorophyceae</taxon>
        <taxon>CS clade</taxon>
        <taxon>Chlamydomonadales</taxon>
        <taxon>Chlamydomonadaceae</taxon>
        <taxon>Chlamydomonas</taxon>
    </lineage>
</organism>
<proteinExistence type="inferred from homology"/>
<dbReference type="KEGG" id="cre:CHLRE_17g704000v5"/>
<dbReference type="InterPro" id="IPR002372">
    <property type="entry name" value="PQQ_rpt_dom"/>
</dbReference>
<dbReference type="SMART" id="SM00564">
    <property type="entry name" value="PQQ"/>
    <property type="match status" value="5"/>
</dbReference>
<feature type="domain" description="Pyrrolo-quinoline quinone repeat" evidence="4">
    <location>
        <begin position="44"/>
        <end position="303"/>
    </location>
</feature>
<dbReference type="OMA" id="DIHRNAV"/>
<dbReference type="GeneID" id="5717249"/>
<evidence type="ECO:0000313" key="5">
    <source>
        <dbReference type="EMBL" id="PNW70061.1"/>
    </source>
</evidence>
<dbReference type="AlphaFoldDB" id="A0A2K3CP47"/>
<evidence type="ECO:0000313" key="6">
    <source>
        <dbReference type="Proteomes" id="UP000006906"/>
    </source>
</evidence>
<evidence type="ECO:0000256" key="3">
    <source>
        <dbReference type="ARBA" id="ARBA00023002"/>
    </source>
</evidence>
<dbReference type="STRING" id="3055.A0A2K3CP47"/>
<keyword evidence="3" id="KW-0560">Oxidoreductase</keyword>
<dbReference type="Pfam" id="PF01011">
    <property type="entry name" value="PQQ"/>
    <property type="match status" value="1"/>
</dbReference>
<dbReference type="Gramene" id="PNW70061">
    <property type="protein sequence ID" value="PNW70061"/>
    <property type="gene ID" value="CHLRE_17g704000v5"/>
</dbReference>
<protein>
    <recommendedName>
        <fullName evidence="4">Pyrrolo-quinoline quinone repeat domain-containing protein</fullName>
    </recommendedName>
</protein>
<sequence length="535" mass="56333">MDQSQVPFTTSWPSFGGGPVNRNWRSGITTGRFRAAPQIAFQVDTQGSDVSATPTVINHFVYFGDWTGFLYKVDAVTGAVSWKKNVTELVWPGGVGATNKLVTRTAATDAGNGNIIIGTQVQSQGLPGNPNGNQGYVLAVKASDGTAAWKTLVDESPYAVVTASPTVYKGAVYVGVSSMEELVDGFGIECCKFRGSVVRLALDTGALLWKFYTAPDVKGWSGNAVWGSAPAIDEARGWVYVATGNQYTAPQDVLDCLESSASNEAKLACVSKEEGNWFNSILAIDMNTGALAWGRRVSFFDVWTTACIPFVPGVTDCPFVESPDYDFGQAPLYFPGTKCASQTMDILVAGQKSGWGYGIDAATGTILWKTYTGVGSSSGGMQWGSASDGVRTVFYQNANFAFQSVPLTNPAPGSPAVASGGFATAVDICTGQIKWQAAIPITPARQSAAAGPPVYVRELAANGNAYVVYPTLSDDGKLVVFDAQTGKYYTTLVAGPGSSVSGPSVVNGYLYVGVGYSRFGFGANAEKHGLTAFRL</sequence>
<evidence type="ECO:0000256" key="1">
    <source>
        <dbReference type="ARBA" id="ARBA00001931"/>
    </source>
</evidence>
<dbReference type="PANTHER" id="PTHR32303:SF10">
    <property type="entry name" value="OUTER MEMBRANE PROTEIN ASSEMBLY FACTOR BAMB"/>
    <property type="match status" value="1"/>
</dbReference>
<dbReference type="SUPFAM" id="SSF50998">
    <property type="entry name" value="Quinoprotein alcohol dehydrogenase-like"/>
    <property type="match status" value="1"/>
</dbReference>
<name>A0A2K3CP47_CHLRE</name>
<dbReference type="OrthoDB" id="416253at2759"/>
<gene>
    <name evidence="5" type="ORF">CHLRE_17g704000v5</name>
</gene>